<feature type="region of interest" description="Disordered" evidence="1">
    <location>
        <begin position="43"/>
        <end position="181"/>
    </location>
</feature>
<reference evidence="3 4" key="1">
    <citation type="submission" date="2018-06" db="EMBL/GenBank/DDBJ databases">
        <title>Genomic Encyclopedia of Type Strains, Phase I: the one thousand microbial genomes (KMG-I) project.</title>
        <authorList>
            <person name="Kyrpides N."/>
        </authorList>
    </citation>
    <scope>NUCLEOTIDE SEQUENCE [LARGE SCALE GENOMIC DNA]</scope>
    <source>
        <strain evidence="3 4">DSM 19573</strain>
    </source>
</reference>
<feature type="compositionally biased region" description="Polar residues" evidence="1">
    <location>
        <begin position="44"/>
        <end position="74"/>
    </location>
</feature>
<keyword evidence="2" id="KW-0472">Membrane</keyword>
<feature type="compositionally biased region" description="Polar residues" evidence="1">
    <location>
        <begin position="103"/>
        <end position="115"/>
    </location>
</feature>
<dbReference type="EMBL" id="QKMR01000003">
    <property type="protein sequence ID" value="PYG89364.1"/>
    <property type="molecule type" value="Genomic_DNA"/>
</dbReference>
<keyword evidence="2" id="KW-1133">Transmembrane helix</keyword>
<comment type="caution">
    <text evidence="3">The sequence shown here is derived from an EMBL/GenBank/DDBJ whole genome shotgun (WGS) entry which is preliminary data.</text>
</comment>
<keyword evidence="4" id="KW-1185">Reference proteome</keyword>
<name>A0A318XS17_9FIRM</name>
<evidence type="ECO:0000256" key="1">
    <source>
        <dbReference type="SAM" id="MobiDB-lite"/>
    </source>
</evidence>
<dbReference type="AlphaFoldDB" id="A0A318XS17"/>
<dbReference type="RefSeq" id="WP_110460665.1">
    <property type="nucleotide sequence ID" value="NZ_QKMR01000003.1"/>
</dbReference>
<protein>
    <submittedName>
        <fullName evidence="3">Uncharacterized protein</fullName>
    </submittedName>
</protein>
<sequence length="181" mass="19149">MKNTTDKIKKRLIVSVGLVISIVLIILIASQFKKEPVKEVDIPAQSTQNNTAAADSQNPTEVTGTAKTPATVSEETQKDNGAVDTGTDQKIQSDVPKKPTEPSFASTKEPSTKTVEPTKQKDEPSQPVQPSKPTKPEKKTGTKGQTSGGLPGFDNVPDGGANKVTEASGMYENGNKIGDMN</sequence>
<feature type="transmembrane region" description="Helical" evidence="2">
    <location>
        <begin position="12"/>
        <end position="32"/>
    </location>
</feature>
<dbReference type="InterPro" id="IPR046680">
    <property type="entry name" value="DUF6550"/>
</dbReference>
<accession>A0A318XS17</accession>
<evidence type="ECO:0000256" key="2">
    <source>
        <dbReference type="SAM" id="Phobius"/>
    </source>
</evidence>
<evidence type="ECO:0000313" key="4">
    <source>
        <dbReference type="Proteomes" id="UP000248132"/>
    </source>
</evidence>
<gene>
    <name evidence="3" type="ORF">LY28_00583</name>
</gene>
<dbReference type="Pfam" id="PF20187">
    <property type="entry name" value="DUF6550"/>
    <property type="match status" value="1"/>
</dbReference>
<evidence type="ECO:0000313" key="3">
    <source>
        <dbReference type="EMBL" id="PYG89364.1"/>
    </source>
</evidence>
<proteinExistence type="predicted"/>
<dbReference type="Proteomes" id="UP000248132">
    <property type="component" value="Unassembled WGS sequence"/>
</dbReference>
<keyword evidence="2" id="KW-0812">Transmembrane</keyword>
<organism evidence="3 4">
    <name type="scientific">Ruminiclostridium sufflavum DSM 19573</name>
    <dbReference type="NCBI Taxonomy" id="1121337"/>
    <lineage>
        <taxon>Bacteria</taxon>
        <taxon>Bacillati</taxon>
        <taxon>Bacillota</taxon>
        <taxon>Clostridia</taxon>
        <taxon>Eubacteriales</taxon>
        <taxon>Oscillospiraceae</taxon>
        <taxon>Ruminiclostridium</taxon>
    </lineage>
</organism>